<dbReference type="Pfam" id="PF13516">
    <property type="entry name" value="LRR_6"/>
    <property type="match status" value="1"/>
</dbReference>
<dbReference type="PROSITE" id="PS50297">
    <property type="entry name" value="ANK_REP_REGION"/>
    <property type="match status" value="3"/>
</dbReference>
<dbReference type="AlphaFoldDB" id="Q4RMA7"/>
<dbReference type="InterPro" id="IPR002110">
    <property type="entry name" value="Ankyrin_rpt"/>
</dbReference>
<reference evidence="19" key="2">
    <citation type="submission" date="2004-02" db="EMBL/GenBank/DDBJ databases">
        <authorList>
            <consortium name="Genoscope"/>
            <consortium name="Whitehead Institute Centre for Genome Research"/>
        </authorList>
    </citation>
    <scope>NUCLEOTIDE SEQUENCE</scope>
</reference>
<reference evidence="19" key="1">
    <citation type="journal article" date="2004" name="Nature">
        <title>Genome duplication in the teleost fish Tetraodon nigroviridis reveals the early vertebrate proto-karyotype.</title>
        <authorList>
            <person name="Jaillon O."/>
            <person name="Aury J.-M."/>
            <person name="Brunet F."/>
            <person name="Petit J.-L."/>
            <person name="Stange-Thomann N."/>
            <person name="Mauceli E."/>
            <person name="Bouneau L."/>
            <person name="Fischer C."/>
            <person name="Ozouf-Costaz C."/>
            <person name="Bernot A."/>
            <person name="Nicaud S."/>
            <person name="Jaffe D."/>
            <person name="Fisher S."/>
            <person name="Lutfalla G."/>
            <person name="Dossat C."/>
            <person name="Segurens B."/>
            <person name="Dasilva C."/>
            <person name="Salanoubat M."/>
            <person name="Levy M."/>
            <person name="Boudet N."/>
            <person name="Castellano S."/>
            <person name="Anthouard V."/>
            <person name="Jubin C."/>
            <person name="Castelli V."/>
            <person name="Katinka M."/>
            <person name="Vacherie B."/>
            <person name="Biemont C."/>
            <person name="Skalli Z."/>
            <person name="Cattolico L."/>
            <person name="Poulain J."/>
            <person name="De Berardinis V."/>
            <person name="Cruaud C."/>
            <person name="Duprat S."/>
            <person name="Brottier P."/>
            <person name="Coutanceau J.-P."/>
            <person name="Gouzy J."/>
            <person name="Parra G."/>
            <person name="Lardier G."/>
            <person name="Chapple C."/>
            <person name="McKernan K.J."/>
            <person name="McEwan P."/>
            <person name="Bosak S."/>
            <person name="Kellis M."/>
            <person name="Volff J.-N."/>
            <person name="Guigo R."/>
            <person name="Zody M.C."/>
            <person name="Mesirov J."/>
            <person name="Lindblad-Toh K."/>
            <person name="Birren B."/>
            <person name="Nusbaum C."/>
            <person name="Kahn D."/>
            <person name="Robinson-Rechavi M."/>
            <person name="Laudet V."/>
            <person name="Schachter V."/>
            <person name="Quetier F."/>
            <person name="Saurin W."/>
            <person name="Scarpelli C."/>
            <person name="Wincker P."/>
            <person name="Lander E.S."/>
            <person name="Weissenbach J."/>
            <person name="Roest Crollius H."/>
        </authorList>
    </citation>
    <scope>NUCLEOTIDE SEQUENCE [LARGE SCALE GENOMIC DNA]</scope>
</reference>
<sequence length="1266" mass="138221">MKARLFLNLGLVYDHLGEPKLCSEFIRRTVFIAEKSELLEDLYRANFNLGNIYFRNGQKPNAVRCLEQAKECARKMKDKYGESECFHCIGKVQLSLGDFVAARRSLKKALLLGSQQNVDRQSVKKAFKYVGCYSKALDAYQAQLKGAEALGKPARELAVIHVSLAATYTDLRQHGRAVEHYEQELALRQGSPAEDCSTWLNVAAAQEESGCPCEEVDSSYTKASNCAQKSGQARLQKRTLRLWLAFQRRHGVCLSKDTEAKLLELCAAEGWNPDGSDGEDEEEEMDNSEPLEDSDVVLSDSDDDLEGYDKMVSGRRKTGRWNKRNEKGETSLHRACIDGNLKQVQYLVEQGHPVNPRDYCGWTPLHEASNHGHHEIVAVLLGHGANVNDAGGPLCEGVTPLHDALSCGNFKVAQLLVERGAAVTLQNSKGYTALDTLHQWQRMYSGELDQEARQDCVATEKLLRRALAGGGPAAPAPARPFDTLQDSQLFDAENSEPLPASGGAASSSQDWLQNNRDGVTAPASPGRWRGGGSTRRHRQRGTESAVLYGNGVSDESDSESSVSPLRPVRPRRSFLSPSPESLPNTDANAVPISGREHAKEPPAASVFEREEYQSAIRGLGSAKTRLLAQPHPQLASTPAVSSSSTSALVPEEEYVADDWLDDDLDAIQPKKKRRVRLEQNGIRGEDTSSSSAARALHRSTNSDIVSRGKYGPICLLRRSEVTFHVCNCRLHTTGPSSSSRGPSVRKNSSAKPQQPPTVPSSLPPPIRVRVRVQEDVFLIPVPQSEADSCTVSWLCEQASQRYYHKCGLLPRLSLQKEGALLSPQDLLLAVLHTNEEVRMAFRTWAVVFVSFREVTVMVLDVLRFWPKCVPGIFLLSLNAIRKPVKVWQWVRIKHRASNRRTLGVYAGTHRLFVSPDENTRVTRLCEVQDRSASVSVCGLCLGPSSLSPLLRALKLQSSLTELRLSGNRLHDELLPELIATTATMPRLQVLDISACRVTAEGLEKAVNAFKGQNQAPFPCLEELNLGMNPLGDGVSEALSCLLSGCPVLARLSLQACQLTARFLQQHRLLLASALAGESLHVENGGSAGSRSSVPSDLSGGGHLRSVCLSHNALGSTGLELVLKTLPLHCLTRLDLSAVRRSAADFLPLQHLSYALSQEECVLTHLSLAANGLTDANVATLARCLASCPTLVSLDISGNPQVTSAGLQNILTQLKESSRPLTLLNLEGCQVSGPWDAAALDGLSDLVQDLRLCSQALNKLDRQALKQ</sequence>
<dbReference type="InterPro" id="IPR001611">
    <property type="entry name" value="Leu-rich_rpt"/>
</dbReference>
<dbReference type="OrthoDB" id="5806726at2759"/>
<dbReference type="SMART" id="SM00248">
    <property type="entry name" value="ANK"/>
    <property type="match status" value="3"/>
</dbReference>
<evidence type="ECO:0000256" key="2">
    <source>
        <dbReference type="ARBA" id="ARBA00004286"/>
    </source>
</evidence>
<feature type="repeat" description="ANK" evidence="16">
    <location>
        <begin position="327"/>
        <end position="359"/>
    </location>
</feature>
<accession>Q4RMA7</accession>
<evidence type="ECO:0000256" key="10">
    <source>
        <dbReference type="ARBA" id="ARBA00022853"/>
    </source>
</evidence>
<evidence type="ECO:0000313" key="19">
    <source>
        <dbReference type="EMBL" id="CAG10475.1"/>
    </source>
</evidence>
<dbReference type="PANTHER" id="PTHR46358:SF1">
    <property type="entry name" value="TONSOKU-LIKE PROTEIN"/>
    <property type="match status" value="1"/>
</dbReference>
<keyword evidence="12" id="KW-0234">DNA repair</keyword>
<evidence type="ECO:0000256" key="14">
    <source>
        <dbReference type="ARBA" id="ARBA00030801"/>
    </source>
</evidence>
<feature type="domain" description="F-box/LRR-repeat protein 15/At3g58940/PEG3-like LRR" evidence="18">
    <location>
        <begin position="956"/>
        <end position="1068"/>
    </location>
</feature>
<keyword evidence="6" id="KW-0433">Leucine-rich repeat</keyword>
<dbReference type="Gene3D" id="1.25.40.20">
    <property type="entry name" value="Ankyrin repeat-containing domain"/>
    <property type="match status" value="1"/>
</dbReference>
<keyword evidence="5" id="KW-0158">Chromosome</keyword>
<evidence type="ECO:0000256" key="1">
    <source>
        <dbReference type="ARBA" id="ARBA00004123"/>
    </source>
</evidence>
<keyword evidence="9" id="KW-0802">TPR repeat</keyword>
<dbReference type="EMBL" id="CAAE01015019">
    <property type="protein sequence ID" value="CAG10475.1"/>
    <property type="molecule type" value="Genomic_DNA"/>
</dbReference>
<keyword evidence="8" id="KW-0227">DNA damage</keyword>
<keyword evidence="10" id="KW-0156">Chromatin regulator</keyword>
<keyword evidence="13" id="KW-0539">Nucleus</keyword>
<protein>
    <recommendedName>
        <fullName evidence="4">Tonsoku-like protein</fullName>
    </recommendedName>
    <alternativeName>
        <fullName evidence="15">NF-kappa-B inhibitor-like protein 2</fullName>
    </alternativeName>
    <alternativeName>
        <fullName evidence="14">Nuclear factor of kappa light polypeptide gene enhancer in B-cells inhibitor-like 2</fullName>
    </alternativeName>
</protein>
<dbReference type="GO" id="GO:0031297">
    <property type="term" value="P:replication fork processing"/>
    <property type="evidence" value="ECO:0007669"/>
    <property type="project" value="TreeGrafter"/>
</dbReference>
<evidence type="ECO:0000256" key="6">
    <source>
        <dbReference type="ARBA" id="ARBA00022614"/>
    </source>
</evidence>
<dbReference type="InterPro" id="IPR011990">
    <property type="entry name" value="TPR-like_helical_dom_sf"/>
</dbReference>
<dbReference type="Pfam" id="PF24758">
    <property type="entry name" value="LRR_At5g56370"/>
    <property type="match status" value="1"/>
</dbReference>
<evidence type="ECO:0000256" key="16">
    <source>
        <dbReference type="PROSITE-ProRule" id="PRU00023"/>
    </source>
</evidence>
<feature type="repeat" description="ANK" evidence="16">
    <location>
        <begin position="360"/>
        <end position="392"/>
    </location>
</feature>
<feature type="region of interest" description="Disordered" evidence="17">
    <location>
        <begin position="493"/>
        <end position="606"/>
    </location>
</feature>
<dbReference type="GO" id="GO:0043596">
    <property type="term" value="C:nuclear replication fork"/>
    <property type="evidence" value="ECO:0007669"/>
    <property type="project" value="TreeGrafter"/>
</dbReference>
<dbReference type="PROSITE" id="PS50088">
    <property type="entry name" value="ANK_REPEAT"/>
    <property type="match status" value="3"/>
</dbReference>
<keyword evidence="11 16" id="KW-0040">ANK repeat</keyword>
<feature type="region of interest" description="Disordered" evidence="17">
    <location>
        <begin position="733"/>
        <end position="765"/>
    </location>
</feature>
<dbReference type="SUPFAM" id="SSF48403">
    <property type="entry name" value="Ankyrin repeat"/>
    <property type="match status" value="1"/>
</dbReference>
<feature type="compositionally biased region" description="Pro residues" evidence="17">
    <location>
        <begin position="753"/>
        <end position="765"/>
    </location>
</feature>
<evidence type="ECO:0000256" key="12">
    <source>
        <dbReference type="ARBA" id="ARBA00023204"/>
    </source>
</evidence>
<comment type="subcellular location">
    <subcellularLocation>
        <location evidence="2">Chromosome</location>
    </subcellularLocation>
    <subcellularLocation>
        <location evidence="1">Nucleus</location>
    </subcellularLocation>
</comment>
<evidence type="ECO:0000256" key="3">
    <source>
        <dbReference type="ARBA" id="ARBA00010999"/>
    </source>
</evidence>
<feature type="compositionally biased region" description="Low complexity" evidence="17">
    <location>
        <begin position="734"/>
        <end position="749"/>
    </location>
</feature>
<evidence type="ECO:0000256" key="7">
    <source>
        <dbReference type="ARBA" id="ARBA00022737"/>
    </source>
</evidence>
<dbReference type="GO" id="GO:0006325">
    <property type="term" value="P:chromatin organization"/>
    <property type="evidence" value="ECO:0007669"/>
    <property type="project" value="UniProtKB-KW"/>
</dbReference>
<dbReference type="PANTHER" id="PTHR46358">
    <property type="entry name" value="TONSOKU-LIKE PROTEIN"/>
    <property type="match status" value="1"/>
</dbReference>
<dbReference type="SMART" id="SM00368">
    <property type="entry name" value="LRR_RI"/>
    <property type="match status" value="4"/>
</dbReference>
<gene>
    <name evidence="19" type="ORF">GSTENG00032130001</name>
</gene>
<dbReference type="InterPro" id="IPR032675">
    <property type="entry name" value="LRR_dom_sf"/>
</dbReference>
<dbReference type="SUPFAM" id="SSF52047">
    <property type="entry name" value="RNI-like"/>
    <property type="match status" value="1"/>
</dbReference>
<comment type="caution">
    <text evidence="19">The sequence shown here is derived from an EMBL/GenBank/DDBJ whole genome shotgun (WGS) entry which is preliminary data.</text>
</comment>
<dbReference type="InterPro" id="IPR052311">
    <property type="entry name" value="MMS22L-TONSL_complex_comp"/>
</dbReference>
<feature type="non-terminal residue" evidence="19">
    <location>
        <position position="1"/>
    </location>
</feature>
<dbReference type="KEGG" id="tng:GSTEN00032130G001"/>
<feature type="region of interest" description="Disordered" evidence="17">
    <location>
        <begin position="678"/>
        <end position="701"/>
    </location>
</feature>
<evidence type="ECO:0000256" key="4">
    <source>
        <dbReference type="ARBA" id="ARBA00017829"/>
    </source>
</evidence>
<organism evidence="19">
    <name type="scientific">Tetraodon nigroviridis</name>
    <name type="common">Spotted green pufferfish</name>
    <name type="synonym">Chelonodon nigroviridis</name>
    <dbReference type="NCBI Taxonomy" id="99883"/>
    <lineage>
        <taxon>Eukaryota</taxon>
        <taxon>Metazoa</taxon>
        <taxon>Chordata</taxon>
        <taxon>Craniata</taxon>
        <taxon>Vertebrata</taxon>
        <taxon>Euteleostomi</taxon>
        <taxon>Actinopterygii</taxon>
        <taxon>Neopterygii</taxon>
        <taxon>Teleostei</taxon>
        <taxon>Neoteleostei</taxon>
        <taxon>Acanthomorphata</taxon>
        <taxon>Eupercaria</taxon>
        <taxon>Tetraodontiformes</taxon>
        <taxon>Tetradontoidea</taxon>
        <taxon>Tetraodontidae</taxon>
        <taxon>Tetraodon</taxon>
    </lineage>
</organism>
<keyword evidence="7" id="KW-0677">Repeat</keyword>
<dbReference type="Pfam" id="PF13181">
    <property type="entry name" value="TPR_8"/>
    <property type="match status" value="1"/>
</dbReference>
<dbReference type="Pfam" id="PF12796">
    <property type="entry name" value="Ank_2"/>
    <property type="match status" value="1"/>
</dbReference>
<dbReference type="GO" id="GO:0000724">
    <property type="term" value="P:double-strand break repair via homologous recombination"/>
    <property type="evidence" value="ECO:0007669"/>
    <property type="project" value="TreeGrafter"/>
</dbReference>
<proteinExistence type="inferred from homology"/>
<dbReference type="InterPro" id="IPR055411">
    <property type="entry name" value="LRR_FXL15/At3g58940/PEG3-like"/>
</dbReference>
<feature type="compositionally biased region" description="Low complexity" evidence="17">
    <location>
        <begin position="573"/>
        <end position="583"/>
    </location>
</feature>
<feature type="compositionally biased region" description="Acidic residues" evidence="17">
    <location>
        <begin position="276"/>
        <end position="306"/>
    </location>
</feature>
<feature type="repeat" description="ANK" evidence="16">
    <location>
        <begin position="396"/>
        <end position="428"/>
    </location>
</feature>
<evidence type="ECO:0000256" key="9">
    <source>
        <dbReference type="ARBA" id="ARBA00022803"/>
    </source>
</evidence>
<dbReference type="Gene3D" id="3.80.10.10">
    <property type="entry name" value="Ribonuclease Inhibitor"/>
    <property type="match status" value="2"/>
</dbReference>
<dbReference type="PRINTS" id="PR01415">
    <property type="entry name" value="ANKYRIN"/>
</dbReference>
<evidence type="ECO:0000259" key="18">
    <source>
        <dbReference type="Pfam" id="PF24758"/>
    </source>
</evidence>
<evidence type="ECO:0000256" key="15">
    <source>
        <dbReference type="ARBA" id="ARBA00033240"/>
    </source>
</evidence>
<dbReference type="InterPro" id="IPR019734">
    <property type="entry name" value="TPR_rpt"/>
</dbReference>
<evidence type="ECO:0000256" key="13">
    <source>
        <dbReference type="ARBA" id="ARBA00023242"/>
    </source>
</evidence>
<dbReference type="Gene3D" id="1.25.40.10">
    <property type="entry name" value="Tetratricopeptide repeat domain"/>
    <property type="match status" value="2"/>
</dbReference>
<comment type="similarity">
    <text evidence="3">Belongs to the Tonsoku family.</text>
</comment>
<evidence type="ECO:0000256" key="5">
    <source>
        <dbReference type="ARBA" id="ARBA00022454"/>
    </source>
</evidence>
<dbReference type="InterPro" id="IPR036770">
    <property type="entry name" value="Ankyrin_rpt-contain_sf"/>
</dbReference>
<evidence type="ECO:0000256" key="11">
    <source>
        <dbReference type="ARBA" id="ARBA00023043"/>
    </source>
</evidence>
<evidence type="ECO:0000256" key="8">
    <source>
        <dbReference type="ARBA" id="ARBA00022763"/>
    </source>
</evidence>
<evidence type="ECO:0000256" key="17">
    <source>
        <dbReference type="SAM" id="MobiDB-lite"/>
    </source>
</evidence>
<dbReference type="SMART" id="SM00028">
    <property type="entry name" value="TPR"/>
    <property type="match status" value="4"/>
</dbReference>
<dbReference type="SUPFAM" id="SSF48452">
    <property type="entry name" value="TPR-like"/>
    <property type="match status" value="2"/>
</dbReference>
<feature type="region of interest" description="Disordered" evidence="17">
    <location>
        <begin position="269"/>
        <end position="309"/>
    </location>
</feature>
<name>Q4RMA7_TETNG</name>